<name>A0ABX5KMN9_9BURK</name>
<dbReference type="InterPro" id="IPR044855">
    <property type="entry name" value="CoA-Trfase_III_dom3_sf"/>
</dbReference>
<organism evidence="3 4">
    <name type="scientific">Paraburkholderia unamae</name>
    <dbReference type="NCBI Taxonomy" id="219649"/>
    <lineage>
        <taxon>Bacteria</taxon>
        <taxon>Pseudomonadati</taxon>
        <taxon>Pseudomonadota</taxon>
        <taxon>Betaproteobacteria</taxon>
        <taxon>Burkholderiales</taxon>
        <taxon>Burkholderiaceae</taxon>
        <taxon>Paraburkholderia</taxon>
    </lineage>
</organism>
<dbReference type="Gene3D" id="3.30.1540.10">
    <property type="entry name" value="formyl-coa transferase, domain 3"/>
    <property type="match status" value="1"/>
</dbReference>
<comment type="similarity">
    <text evidence="2">Belongs to the CoA-transferase III family. Frc subfamily.</text>
</comment>
<evidence type="ECO:0000256" key="1">
    <source>
        <dbReference type="ARBA" id="ARBA00022679"/>
    </source>
</evidence>
<keyword evidence="4" id="KW-1185">Reference proteome</keyword>
<sequence>MGKALNGVRILDFTHVQSGPTCTQLLAWFGADVIKVERVGGGDITREQLRDLPDADSLYFTMLNGNKRSLTLDTKNPQGKRVLERLIRDCDVLVENFAPGALERMGFSWEHIQTLNPRMIVASVKGFGAGPYEDCKVYENVAQCVGGAASTTGFDDGPPVVSGAQIGDSGTGLHLALGIVTALYQRTHTGRGQKVLAAMQDGVLNLCRVKLRDQQRLERTGAMKEYPQYPNDGFGEAVPRAGNASGGGQPGWILKCKGWETDPNAYIYFIAQAPVWDRICKLIGREEWIDDPDYATPNARLPRLKAIFGEIEHWTMHRTKFEAMAVLNRYDIPCGPILSMKEIAGDESLRASGTIVEVEHPVRGKYLTVGNPIKLSDSPTDVTRSPLLGEHTDEVLAEFGYTKDEIQSLRASGAV</sequence>
<feature type="binding site" evidence="2">
    <location>
        <begin position="247"/>
        <end position="249"/>
    </location>
    <ligand>
        <name>substrate</name>
    </ligand>
</feature>
<feature type="binding site" evidence="2">
    <location>
        <position position="104"/>
    </location>
    <ligand>
        <name>CoA</name>
        <dbReference type="ChEBI" id="CHEBI:57287"/>
    </ligand>
</feature>
<dbReference type="HAMAP" id="MF_00742">
    <property type="entry name" value="Formyl_CoA_transfer"/>
    <property type="match status" value="1"/>
</dbReference>
<feature type="binding site" evidence="2">
    <location>
        <begin position="17"/>
        <end position="18"/>
    </location>
    <ligand>
        <name>CoA</name>
        <dbReference type="ChEBI" id="CHEBI:57287"/>
    </ligand>
</feature>
<dbReference type="PANTHER" id="PTHR48207">
    <property type="entry name" value="SUCCINATE--HYDROXYMETHYLGLUTARATE COA-TRANSFERASE"/>
    <property type="match status" value="1"/>
</dbReference>
<feature type="binding site" evidence="2">
    <location>
        <begin position="72"/>
        <end position="75"/>
    </location>
    <ligand>
        <name>CoA</name>
        <dbReference type="ChEBI" id="CHEBI:57287"/>
    </ligand>
</feature>
<comment type="subunit">
    <text evidence="2">Homodimer.</text>
</comment>
<comment type="caution">
    <text evidence="2">Lacks conserved residue(s) required for the propagation of feature annotation.</text>
</comment>
<dbReference type="GO" id="GO:0016740">
    <property type="term" value="F:transferase activity"/>
    <property type="evidence" value="ECO:0007669"/>
    <property type="project" value="UniProtKB-KW"/>
</dbReference>
<dbReference type="SUPFAM" id="SSF89796">
    <property type="entry name" value="CoA-transferase family III (CaiB/BaiF)"/>
    <property type="match status" value="1"/>
</dbReference>
<evidence type="ECO:0000313" key="3">
    <source>
        <dbReference type="EMBL" id="PVX78882.1"/>
    </source>
</evidence>
<feature type="binding site" evidence="2">
    <location>
        <begin position="136"/>
        <end position="139"/>
    </location>
    <ligand>
        <name>CoA</name>
        <dbReference type="ChEBI" id="CHEBI:57287"/>
    </ligand>
</feature>
<keyword evidence="1 2" id="KW-0808">Transferase</keyword>
<gene>
    <name evidence="2" type="primary">frc</name>
    <name evidence="3" type="ORF">C7402_113155</name>
</gene>
<evidence type="ECO:0000313" key="4">
    <source>
        <dbReference type="Proteomes" id="UP000245712"/>
    </source>
</evidence>
<dbReference type="InterPro" id="IPR003673">
    <property type="entry name" value="CoA-Trfase_fam_III"/>
</dbReference>
<comment type="pathway">
    <text evidence="2">Metabolic intermediate degradation; oxalate degradation; CO(2) and formate from oxalate: step 1/2.</text>
</comment>
<dbReference type="EC" id="2.8.3.16" evidence="2"/>
<dbReference type="EMBL" id="QEOB01000013">
    <property type="protein sequence ID" value="PVX78882.1"/>
    <property type="molecule type" value="Genomic_DNA"/>
</dbReference>
<dbReference type="InterPro" id="IPR050483">
    <property type="entry name" value="CoA-transferase_III_domain"/>
</dbReference>
<dbReference type="InterPro" id="IPR017659">
    <property type="entry name" value="Formyl_CoA_transfer"/>
</dbReference>
<proteinExistence type="inferred from homology"/>
<feature type="binding site" evidence="2">
    <location>
        <begin position="96"/>
        <end position="98"/>
    </location>
    <ligand>
        <name>CoA</name>
        <dbReference type="ChEBI" id="CHEBI:57287"/>
    </ligand>
</feature>
<dbReference type="Gene3D" id="3.40.50.10540">
    <property type="entry name" value="Crotonobetainyl-coa:carnitine coa-transferase, domain 1"/>
    <property type="match status" value="1"/>
</dbReference>
<comment type="caution">
    <text evidence="3">The sequence shown here is derived from an EMBL/GenBank/DDBJ whole genome shotgun (WGS) entry which is preliminary data.</text>
</comment>
<comment type="function">
    <text evidence="2">Involved in the catabolism of oxalate and in the adapatation to low pH via the induction of the oxalate-dependent acid tolerance response (ATR). Catalyzes the transfer of the CoA moiety from formyl-CoA to oxalate.</text>
</comment>
<feature type="active site" description="Nucleophile" evidence="2">
    <location>
        <position position="168"/>
    </location>
</feature>
<accession>A0ABX5KMN9</accession>
<dbReference type="PANTHER" id="PTHR48207:SF3">
    <property type="entry name" value="SUCCINATE--HYDROXYMETHYLGLUTARATE COA-TRANSFERASE"/>
    <property type="match status" value="1"/>
</dbReference>
<dbReference type="Proteomes" id="UP000245712">
    <property type="component" value="Unassembled WGS sequence"/>
</dbReference>
<dbReference type="Pfam" id="PF02515">
    <property type="entry name" value="CoA_transf_3"/>
    <property type="match status" value="1"/>
</dbReference>
<evidence type="ECO:0000256" key="2">
    <source>
        <dbReference type="HAMAP-Rule" id="MF_00742"/>
    </source>
</evidence>
<dbReference type="NCBIfam" id="NF003809">
    <property type="entry name" value="PRK05398.1"/>
    <property type="match status" value="1"/>
</dbReference>
<comment type="catalytic activity">
    <reaction evidence="2">
        <text>formyl-CoA + oxalate = oxalyl-CoA + formate</text>
        <dbReference type="Rhea" id="RHEA:16545"/>
        <dbReference type="ChEBI" id="CHEBI:15740"/>
        <dbReference type="ChEBI" id="CHEBI:30623"/>
        <dbReference type="ChEBI" id="CHEBI:57376"/>
        <dbReference type="ChEBI" id="CHEBI:57388"/>
        <dbReference type="EC" id="2.8.3.16"/>
    </reaction>
</comment>
<dbReference type="NCBIfam" id="TIGR03253">
    <property type="entry name" value="oxalate_frc"/>
    <property type="match status" value="1"/>
</dbReference>
<reference evidence="3 4" key="1">
    <citation type="submission" date="2018-05" db="EMBL/GenBank/DDBJ databases">
        <title>Genomic Encyclopedia of Type Strains, Phase IV (KMG-V): Genome sequencing to study the core and pangenomes of soil and plant-associated prokaryotes.</title>
        <authorList>
            <person name="Whitman W."/>
        </authorList>
    </citation>
    <scope>NUCLEOTIDE SEQUENCE [LARGE SCALE GENOMIC DNA]</scope>
    <source>
        <strain evidence="3 4">SCZa-39</strain>
    </source>
</reference>
<dbReference type="InterPro" id="IPR023606">
    <property type="entry name" value="CoA-Trfase_III_dom_1_sf"/>
</dbReference>
<feature type="binding site" evidence="2">
    <location>
        <position position="38"/>
    </location>
    <ligand>
        <name>CoA</name>
        <dbReference type="ChEBI" id="CHEBI:57287"/>
    </ligand>
</feature>
<protein>
    <recommendedName>
        <fullName evidence="2">Formyl-CoA:oxalate CoA-transferase</fullName>
        <shortName evidence="2">FCOCT</shortName>
        <ecNumber evidence="2">2.8.3.16</ecNumber>
    </recommendedName>
    <alternativeName>
        <fullName evidence="2">Formyl-coenzyme A transferase</fullName>
        <shortName evidence="2">Formyl-CoA transferase</shortName>
    </alternativeName>
</protein>
<dbReference type="RefSeq" id="WP_116612745.1">
    <property type="nucleotide sequence ID" value="NZ_QEOB01000013.1"/>
</dbReference>